<sequence>MLLGILCVPKILSREEMLNRNEKCQDALELFIEGSNFIEFIITGDETLVNAYDPETKRQSLEWHSPVSLDTKTDCESTGVTSAPVLPKPAACRRGPA</sequence>
<gene>
    <name evidence="2" type="ORF">LAZ67_7002647</name>
</gene>
<evidence type="ECO:0000313" key="3">
    <source>
        <dbReference type="Proteomes" id="UP001235939"/>
    </source>
</evidence>
<evidence type="ECO:0000313" key="2">
    <source>
        <dbReference type="EMBL" id="UYV70351.1"/>
    </source>
</evidence>
<dbReference type="InterPro" id="IPR036397">
    <property type="entry name" value="RNaseH_sf"/>
</dbReference>
<organism evidence="2 3">
    <name type="scientific">Cordylochernes scorpioides</name>
    <dbReference type="NCBI Taxonomy" id="51811"/>
    <lineage>
        <taxon>Eukaryota</taxon>
        <taxon>Metazoa</taxon>
        <taxon>Ecdysozoa</taxon>
        <taxon>Arthropoda</taxon>
        <taxon>Chelicerata</taxon>
        <taxon>Arachnida</taxon>
        <taxon>Pseudoscorpiones</taxon>
        <taxon>Cheliferoidea</taxon>
        <taxon>Chernetidae</taxon>
        <taxon>Cordylochernes</taxon>
    </lineage>
</organism>
<dbReference type="Proteomes" id="UP001235939">
    <property type="component" value="Chromosome 07"/>
</dbReference>
<accession>A0ABY6KQ98</accession>
<evidence type="ECO:0000256" key="1">
    <source>
        <dbReference type="SAM" id="MobiDB-lite"/>
    </source>
</evidence>
<dbReference type="Gene3D" id="3.30.420.10">
    <property type="entry name" value="Ribonuclease H-like superfamily/Ribonuclease H"/>
    <property type="match status" value="1"/>
</dbReference>
<proteinExistence type="predicted"/>
<keyword evidence="3" id="KW-1185">Reference proteome</keyword>
<protein>
    <submittedName>
        <fullName evidence="2">Uncharacterized protein</fullName>
    </submittedName>
</protein>
<reference evidence="2 3" key="1">
    <citation type="submission" date="2022-01" db="EMBL/GenBank/DDBJ databases">
        <title>A chromosomal length assembly of Cordylochernes scorpioides.</title>
        <authorList>
            <person name="Zeh D."/>
            <person name="Zeh J."/>
        </authorList>
    </citation>
    <scope>NUCLEOTIDE SEQUENCE [LARGE SCALE GENOMIC DNA]</scope>
    <source>
        <strain evidence="2">IN4F17</strain>
        <tissue evidence="2">Whole Body</tissue>
    </source>
</reference>
<dbReference type="EMBL" id="CP092869">
    <property type="protein sequence ID" value="UYV70351.1"/>
    <property type="molecule type" value="Genomic_DNA"/>
</dbReference>
<name>A0ABY6KQ98_9ARAC</name>
<feature type="region of interest" description="Disordered" evidence="1">
    <location>
        <begin position="69"/>
        <end position="97"/>
    </location>
</feature>